<keyword evidence="4" id="KW-1185">Reference proteome</keyword>
<feature type="domain" description="Copper amine oxidase-like N-terminal" evidence="2">
    <location>
        <begin position="62"/>
        <end position="110"/>
    </location>
</feature>
<feature type="transmembrane region" description="Helical" evidence="1">
    <location>
        <begin position="36"/>
        <end position="54"/>
    </location>
</feature>
<evidence type="ECO:0000313" key="4">
    <source>
        <dbReference type="Proteomes" id="UP001300012"/>
    </source>
</evidence>
<evidence type="ECO:0000313" key="3">
    <source>
        <dbReference type="EMBL" id="MCR8636449.1"/>
    </source>
</evidence>
<dbReference type="Pfam" id="PF07833">
    <property type="entry name" value="Cu_amine_oxidN1"/>
    <property type="match status" value="1"/>
</dbReference>
<dbReference type="InterPro" id="IPR036582">
    <property type="entry name" value="Mao_N_sf"/>
</dbReference>
<reference evidence="3 4" key="1">
    <citation type="submission" date="2022-08" db="EMBL/GenBank/DDBJ databases">
        <title>Paenibacillus endoradicis sp. nov., Paenibacillus radicibacter sp. nov and Paenibacillus pararadicis sp. nov., three cold-adapted plant growth-promoting bacteria isolated from root of Larix gmelinii in Great Khingan.</title>
        <authorList>
            <person name="Xue H."/>
        </authorList>
    </citation>
    <scope>NUCLEOTIDE SEQUENCE [LARGE SCALE GENOMIC DNA]</scope>
    <source>
        <strain evidence="3 4">N5-1-1-5</strain>
    </source>
</reference>
<dbReference type="Pfam" id="PF16800">
    <property type="entry name" value="Endopep_inhib"/>
    <property type="match status" value="1"/>
</dbReference>
<keyword evidence="1" id="KW-0812">Transmembrane</keyword>
<name>A0ABT1YUN5_9BACL</name>
<accession>A0ABT1YUN5</accession>
<dbReference type="InterPro" id="IPR031841">
    <property type="entry name" value="Endopep_inhib"/>
</dbReference>
<evidence type="ECO:0000256" key="1">
    <source>
        <dbReference type="SAM" id="Phobius"/>
    </source>
</evidence>
<gene>
    <name evidence="3" type="ORF">NV381_35260</name>
</gene>
<proteinExistence type="predicted"/>
<dbReference type="SUPFAM" id="SSF55383">
    <property type="entry name" value="Copper amine oxidase, domain N"/>
    <property type="match status" value="1"/>
</dbReference>
<dbReference type="Proteomes" id="UP001300012">
    <property type="component" value="Unassembled WGS sequence"/>
</dbReference>
<dbReference type="Gene3D" id="3.10.450.420">
    <property type="match status" value="1"/>
</dbReference>
<dbReference type="EMBL" id="JANQBD010000043">
    <property type="protein sequence ID" value="MCR8636449.1"/>
    <property type="molecule type" value="Genomic_DNA"/>
</dbReference>
<protein>
    <submittedName>
        <fullName evidence="3">Stalk domain-containing protein</fullName>
    </submittedName>
</protein>
<sequence>MLKGSLRMKNDPYVWHPRPLHNSKELITIKLNMKSFVSGIMVGSVLFSGISYAGPGIVKLMVNGVEIKSEVPAQIIDGSTLVPARALAEALGAKVSWDAAHQLVIVEKQSHLDFSEVDMLQLAVNARNHYWDISNGLLINGHVIDGRLVNDRDPNPDKQSDGQPIATFMVNGKDYRWLSGSLDTKAKYSAYLEEVYTPMQVAAFIEKQIGSGSLVEKDGKLAQPNADGGSLLSWENSTVKLIQNDTKQKTFKFSVPLGDGTSGEAPSEKDIKISFIEGKGWRIDELFGTIR</sequence>
<evidence type="ECO:0000259" key="2">
    <source>
        <dbReference type="Pfam" id="PF07833"/>
    </source>
</evidence>
<dbReference type="InterPro" id="IPR053749">
    <property type="entry name" value="TA_system-associated_sf"/>
</dbReference>
<keyword evidence="1" id="KW-0472">Membrane</keyword>
<comment type="caution">
    <text evidence="3">The sequence shown here is derived from an EMBL/GenBank/DDBJ whole genome shotgun (WGS) entry which is preliminary data.</text>
</comment>
<dbReference type="InterPro" id="IPR012854">
    <property type="entry name" value="Cu_amine_oxidase-like_N"/>
</dbReference>
<dbReference type="Gene3D" id="3.30.457.10">
    <property type="entry name" value="Copper amine oxidase-like, N-terminal domain"/>
    <property type="match status" value="1"/>
</dbReference>
<organism evidence="3 4">
    <name type="scientific">Paenibacillus radicis</name>
    <name type="common">ex Xue et al. 2023</name>
    <dbReference type="NCBI Taxonomy" id="2972489"/>
    <lineage>
        <taxon>Bacteria</taxon>
        <taxon>Bacillati</taxon>
        <taxon>Bacillota</taxon>
        <taxon>Bacilli</taxon>
        <taxon>Bacillales</taxon>
        <taxon>Paenibacillaceae</taxon>
        <taxon>Paenibacillus</taxon>
    </lineage>
</organism>
<keyword evidence="1" id="KW-1133">Transmembrane helix</keyword>